<dbReference type="Proteomes" id="UP000593573">
    <property type="component" value="Unassembled WGS sequence"/>
</dbReference>
<feature type="transmembrane region" description="Helical" evidence="1">
    <location>
        <begin position="6"/>
        <end position="22"/>
    </location>
</feature>
<organism evidence="2 3">
    <name type="scientific">Gossypium klotzschianum</name>
    <dbReference type="NCBI Taxonomy" id="34286"/>
    <lineage>
        <taxon>Eukaryota</taxon>
        <taxon>Viridiplantae</taxon>
        <taxon>Streptophyta</taxon>
        <taxon>Embryophyta</taxon>
        <taxon>Tracheophyta</taxon>
        <taxon>Spermatophyta</taxon>
        <taxon>Magnoliopsida</taxon>
        <taxon>eudicotyledons</taxon>
        <taxon>Gunneridae</taxon>
        <taxon>Pentapetalae</taxon>
        <taxon>rosids</taxon>
        <taxon>malvids</taxon>
        <taxon>Malvales</taxon>
        <taxon>Malvaceae</taxon>
        <taxon>Malvoideae</taxon>
        <taxon>Gossypium</taxon>
    </lineage>
</organism>
<keyword evidence="1" id="KW-1133">Transmembrane helix</keyword>
<accession>A0A7J8WCB7</accession>
<reference evidence="2 3" key="1">
    <citation type="journal article" date="2019" name="Genome Biol. Evol.">
        <title>Insights into the evolution of the New World diploid cottons (Gossypium, subgenus Houzingenia) based on genome sequencing.</title>
        <authorList>
            <person name="Grover C.E."/>
            <person name="Arick M.A. 2nd"/>
            <person name="Thrash A."/>
            <person name="Conover J.L."/>
            <person name="Sanders W.S."/>
            <person name="Peterson D.G."/>
            <person name="Frelichowski J.E."/>
            <person name="Scheffler J.A."/>
            <person name="Scheffler B.E."/>
            <person name="Wendel J.F."/>
        </authorList>
    </citation>
    <scope>NUCLEOTIDE SEQUENCE [LARGE SCALE GENOMIC DNA]</scope>
    <source>
        <strain evidence="2">57</strain>
        <tissue evidence="2">Leaf</tissue>
    </source>
</reference>
<proteinExistence type="predicted"/>
<keyword evidence="3" id="KW-1185">Reference proteome</keyword>
<name>A0A7J8WCB7_9ROSI</name>
<evidence type="ECO:0000313" key="2">
    <source>
        <dbReference type="EMBL" id="MBA0672711.1"/>
    </source>
</evidence>
<keyword evidence="1" id="KW-0472">Membrane</keyword>
<keyword evidence="1" id="KW-0812">Transmembrane</keyword>
<protein>
    <submittedName>
        <fullName evidence="2">Uncharacterized protein</fullName>
    </submittedName>
</protein>
<evidence type="ECO:0000313" key="3">
    <source>
        <dbReference type="Proteomes" id="UP000593573"/>
    </source>
</evidence>
<comment type="caution">
    <text evidence="2">The sequence shown here is derived from an EMBL/GenBank/DDBJ whole genome shotgun (WGS) entry which is preliminary data.</text>
</comment>
<dbReference type="EMBL" id="JABFAB010245635">
    <property type="protein sequence ID" value="MBA0672711.1"/>
    <property type="molecule type" value="Genomic_DNA"/>
</dbReference>
<dbReference type="AlphaFoldDB" id="A0A7J8WCB7"/>
<gene>
    <name evidence="2" type="ORF">Goklo_024305</name>
</gene>
<evidence type="ECO:0000256" key="1">
    <source>
        <dbReference type="SAM" id="Phobius"/>
    </source>
</evidence>
<sequence length="56" mass="6710">MTVGFLVGFWGVFGSLIISRSWRHRYFRLVNKLGDWIRLTMALETVKLQQRLRLKD</sequence>